<dbReference type="Proteomes" id="UP000001844">
    <property type="component" value="Chromosome"/>
</dbReference>
<evidence type="ECO:0000313" key="3">
    <source>
        <dbReference type="Proteomes" id="UP000001844"/>
    </source>
</evidence>
<dbReference type="AlphaFoldDB" id="D5C214"/>
<gene>
    <name evidence="2" type="ordered locus">Nhal_3579</name>
</gene>
<feature type="transmembrane region" description="Helical" evidence="1">
    <location>
        <begin position="68"/>
        <end position="90"/>
    </location>
</feature>
<dbReference type="HOGENOM" id="CLU_1934300_0_0_6"/>
<dbReference type="RefSeq" id="WP_013034451.1">
    <property type="nucleotide sequence ID" value="NC_013960.1"/>
</dbReference>
<proteinExistence type="predicted"/>
<dbReference type="EMBL" id="CP001798">
    <property type="protein sequence ID" value="ADE16602.1"/>
    <property type="molecule type" value="Genomic_DNA"/>
</dbReference>
<name>D5C214_NITHN</name>
<dbReference type="eggNOG" id="ENOG50325MS">
    <property type="taxonomic scope" value="Bacteria"/>
</dbReference>
<protein>
    <recommendedName>
        <fullName evidence="4">Zinc ribbon domain-containing protein</fullName>
    </recommendedName>
</protein>
<sequence length="139" mass="15309">MKPCRECQHPISEQAFSCPRCGAPFPARDQWDGWGFEYKSSATLLGLPLLHISFKYRPNRVPVPAKGVIAIGQFACGFITLSQFGIGIISISQFTIAGFALAQFAIAYSLIAQFGLFIHEGRGQIVLSLMEFIGMLYSE</sequence>
<dbReference type="KEGG" id="nhl:Nhal_3579"/>
<keyword evidence="1" id="KW-1133">Transmembrane helix</keyword>
<feature type="transmembrane region" description="Helical" evidence="1">
    <location>
        <begin position="96"/>
        <end position="118"/>
    </location>
</feature>
<keyword evidence="1" id="KW-0812">Transmembrane</keyword>
<evidence type="ECO:0000256" key="1">
    <source>
        <dbReference type="SAM" id="Phobius"/>
    </source>
</evidence>
<evidence type="ECO:0008006" key="4">
    <source>
        <dbReference type="Google" id="ProtNLM"/>
    </source>
</evidence>
<accession>D5C214</accession>
<organism evidence="2 3">
    <name type="scientific">Nitrosococcus halophilus (strain Nc4)</name>
    <dbReference type="NCBI Taxonomy" id="472759"/>
    <lineage>
        <taxon>Bacteria</taxon>
        <taxon>Pseudomonadati</taxon>
        <taxon>Pseudomonadota</taxon>
        <taxon>Gammaproteobacteria</taxon>
        <taxon>Chromatiales</taxon>
        <taxon>Chromatiaceae</taxon>
        <taxon>Nitrosococcus</taxon>
    </lineage>
</organism>
<dbReference type="STRING" id="472759.Nhal_3579"/>
<reference evidence="3" key="1">
    <citation type="submission" date="2010-04" db="EMBL/GenBank/DDBJ databases">
        <title>Complete genome sequence of Nitrosococcus halophilus Nc4, a salt-adapted, aerobic obligate ammonia-oxidizing sulfur purple bacterium.</title>
        <authorList>
            <consortium name="US DOE Joint Genome Institute"/>
            <person name="Campbell M.A."/>
            <person name="Malfatti S.A."/>
            <person name="Chain P.S.G."/>
            <person name="Heidelberg J.F."/>
            <person name="Ward B.B."/>
            <person name="Klotz M.G."/>
        </authorList>
    </citation>
    <scope>NUCLEOTIDE SEQUENCE [LARGE SCALE GENOMIC DNA]</scope>
    <source>
        <strain evidence="3">Nc4</strain>
    </source>
</reference>
<evidence type="ECO:0000313" key="2">
    <source>
        <dbReference type="EMBL" id="ADE16602.1"/>
    </source>
</evidence>
<keyword evidence="3" id="KW-1185">Reference proteome</keyword>
<dbReference type="OrthoDB" id="5879670at2"/>
<keyword evidence="1" id="KW-0472">Membrane</keyword>